<evidence type="ECO:0000313" key="1">
    <source>
        <dbReference type="EMBL" id="QHU02678.1"/>
    </source>
</evidence>
<dbReference type="EMBL" id="MN740361">
    <property type="protein sequence ID" value="QHU02678.1"/>
    <property type="molecule type" value="Genomic_DNA"/>
</dbReference>
<accession>A0A6C0JFZ7</accession>
<proteinExistence type="predicted"/>
<name>A0A6C0JFZ7_9ZZZZ</name>
<protein>
    <submittedName>
        <fullName evidence="1">Uncharacterized protein</fullName>
    </submittedName>
</protein>
<dbReference type="AlphaFoldDB" id="A0A6C0JFZ7"/>
<sequence length="130" mass="15095">MSKSTYSKAFNNQMSEFLEDMIRIFPSNVDIVKTKNYLAAMRKMNPSMVIQLWKPFVYDIYHSEIDAGNILFFIEKDYSQDVSKMESSDKIVDAIDSIRSFVRDMGHDDRTTSMQYIQNLSALSNMYADA</sequence>
<organism evidence="1">
    <name type="scientific">viral metagenome</name>
    <dbReference type="NCBI Taxonomy" id="1070528"/>
    <lineage>
        <taxon>unclassified sequences</taxon>
        <taxon>metagenomes</taxon>
        <taxon>organismal metagenomes</taxon>
    </lineage>
</organism>
<reference evidence="1" key="1">
    <citation type="journal article" date="2020" name="Nature">
        <title>Giant virus diversity and host interactions through global metagenomics.</title>
        <authorList>
            <person name="Schulz F."/>
            <person name="Roux S."/>
            <person name="Paez-Espino D."/>
            <person name="Jungbluth S."/>
            <person name="Walsh D.A."/>
            <person name="Denef V.J."/>
            <person name="McMahon K.D."/>
            <person name="Konstantinidis K.T."/>
            <person name="Eloe-Fadrosh E.A."/>
            <person name="Kyrpides N.C."/>
            <person name="Woyke T."/>
        </authorList>
    </citation>
    <scope>NUCLEOTIDE SEQUENCE</scope>
    <source>
        <strain evidence="1">GVMAG-M-3300025880-76</strain>
    </source>
</reference>